<sequence>MCAEERPGLPCKHAQAANAVVFGRGSRRRRLWDLAPTAYCPVIGVCVPLPLLRRVAEKAVGGTLPTDDYELHCAAITESKARTPLAERLQRELDERFALALGAAARCKSTEALAQWWQAQLRLGEAVPAAFWSTLTHGRCDAVLEERVLRDVHMLQHQVGAAERVDRARFAELAREHGVLVRELAAAQQRSTQALAQRAAVIEQQAAELVRLRAALITRDTELQALRAEVDELRLGLPDLPTRRAQAEQLTRQRARIEALERRLAQAAATVARPAEPAVPQPAAAACDERVTPLPVPPRLDDKAVLCVGGRSASVPVYRQLVERSGGQFLHHDGGEEESAARLESSLAAADLVICQAGCISHGAYWRVKDHCKRTGKQCVFVDKPSAAGLLRGLREAAQRLSPQDEPAEAVAGATAGGAGAD</sequence>
<evidence type="ECO:0000256" key="1">
    <source>
        <dbReference type="ARBA" id="ARBA00007189"/>
    </source>
</evidence>
<comment type="caution">
    <text evidence="4">The sequence shown here is derived from an EMBL/GenBank/DDBJ whole genome shotgun (WGS) entry which is preliminary data.</text>
</comment>
<reference evidence="4 5" key="1">
    <citation type="submission" date="2023-11" db="EMBL/GenBank/DDBJ databases">
        <title>Draft genome of Azohydromonas lata strain H1 (DSM1123), a polyhydroxyalkanoate producer.</title>
        <authorList>
            <person name="Traversa D."/>
            <person name="D'Addabbo P."/>
            <person name="Pazzani C."/>
            <person name="Manzari C."/>
            <person name="Chiara M."/>
            <person name="Scrascia M."/>
        </authorList>
    </citation>
    <scope>NUCLEOTIDE SEQUENCE [LARGE SCALE GENOMIC DNA]</scope>
    <source>
        <strain evidence="4 5">H1</strain>
    </source>
</reference>
<accession>A0ABU5IAC9</accession>
<dbReference type="Pfam" id="PF10087">
    <property type="entry name" value="DUF2325"/>
    <property type="match status" value="1"/>
</dbReference>
<dbReference type="Proteomes" id="UP001293718">
    <property type="component" value="Unassembled WGS sequence"/>
</dbReference>
<proteinExistence type="inferred from homology"/>
<dbReference type="EMBL" id="JAXOJX010000005">
    <property type="protein sequence ID" value="MDZ5456064.1"/>
    <property type="molecule type" value="Genomic_DNA"/>
</dbReference>
<name>A0ABU5IAC9_9BURK</name>
<keyword evidence="2" id="KW-0175">Coiled coil</keyword>
<dbReference type="InterPro" id="IPR016772">
    <property type="entry name" value="UCP020408"/>
</dbReference>
<evidence type="ECO:0000313" key="5">
    <source>
        <dbReference type="Proteomes" id="UP001293718"/>
    </source>
</evidence>
<dbReference type="RefSeq" id="WP_322464724.1">
    <property type="nucleotide sequence ID" value="NZ_JAXOJX010000005.1"/>
</dbReference>
<keyword evidence="5" id="KW-1185">Reference proteome</keyword>
<feature type="coiled-coil region" evidence="2">
    <location>
        <begin position="243"/>
        <end position="270"/>
    </location>
</feature>
<comment type="similarity">
    <text evidence="1">Belongs to the UPF0751 family.</text>
</comment>
<evidence type="ECO:0000256" key="2">
    <source>
        <dbReference type="SAM" id="Coils"/>
    </source>
</evidence>
<protein>
    <submittedName>
        <fullName evidence="4">DUF2325 domain-containing protein</fullName>
    </submittedName>
</protein>
<feature type="region of interest" description="Disordered" evidence="3">
    <location>
        <begin position="401"/>
        <end position="422"/>
    </location>
</feature>
<organism evidence="4 5">
    <name type="scientific">Azohydromonas lata</name>
    <dbReference type="NCBI Taxonomy" id="45677"/>
    <lineage>
        <taxon>Bacteria</taxon>
        <taxon>Pseudomonadati</taxon>
        <taxon>Pseudomonadota</taxon>
        <taxon>Betaproteobacteria</taxon>
        <taxon>Burkholderiales</taxon>
        <taxon>Sphaerotilaceae</taxon>
        <taxon>Azohydromonas</taxon>
    </lineage>
</organism>
<evidence type="ECO:0000313" key="4">
    <source>
        <dbReference type="EMBL" id="MDZ5456064.1"/>
    </source>
</evidence>
<evidence type="ECO:0000256" key="3">
    <source>
        <dbReference type="SAM" id="MobiDB-lite"/>
    </source>
</evidence>
<gene>
    <name evidence="4" type="ORF">SM757_05715</name>
</gene>